<dbReference type="AlphaFoldDB" id="A0A420J3U9"/>
<comment type="caution">
    <text evidence="1">The sequence shown here is derived from an EMBL/GenBank/DDBJ whole genome shotgun (WGS) entry which is preliminary data.</text>
</comment>
<proteinExistence type="predicted"/>
<dbReference type="Proteomes" id="UP000285326">
    <property type="component" value="Unassembled WGS sequence"/>
</dbReference>
<name>A0A420J3U9_9PEZI</name>
<protein>
    <submittedName>
        <fullName evidence="1">Uncharacterized protein</fullName>
    </submittedName>
</protein>
<accession>A0A420J3U9</accession>
<organism evidence="1 2">
    <name type="scientific">Golovinomyces cichoracearum</name>
    <dbReference type="NCBI Taxonomy" id="62708"/>
    <lineage>
        <taxon>Eukaryota</taxon>
        <taxon>Fungi</taxon>
        <taxon>Dikarya</taxon>
        <taxon>Ascomycota</taxon>
        <taxon>Pezizomycotina</taxon>
        <taxon>Leotiomycetes</taxon>
        <taxon>Erysiphales</taxon>
        <taxon>Erysiphaceae</taxon>
        <taxon>Golovinomyces</taxon>
    </lineage>
</organism>
<reference evidence="1 2" key="1">
    <citation type="journal article" date="2018" name="BMC Genomics">
        <title>Comparative genome analyses reveal sequence features reflecting distinct modes of host-adaptation between dicot and monocot powdery mildew.</title>
        <authorList>
            <person name="Wu Y."/>
            <person name="Ma X."/>
            <person name="Pan Z."/>
            <person name="Kale S.D."/>
            <person name="Song Y."/>
            <person name="King H."/>
            <person name="Zhang Q."/>
            <person name="Presley C."/>
            <person name="Deng X."/>
            <person name="Wei C.I."/>
            <person name="Xiao S."/>
        </authorList>
    </citation>
    <scope>NUCLEOTIDE SEQUENCE [LARGE SCALE GENOMIC DNA]</scope>
    <source>
        <strain evidence="1">UMSG1</strain>
    </source>
</reference>
<sequence length="125" mass="13906">MDAVWLINWVYRFICRRPDIKSQVTRLIDHCRALCNDPAIISPWFNLVHNTISKSNILDEDTYTFYETGIQINVGGSAKFVAASKRHIKPLGAEPGDCEWVTLIAGINAMGLSIPGACGGWDIQN</sequence>
<gene>
    <name evidence="1" type="ORF">GcM1_183034</name>
</gene>
<evidence type="ECO:0000313" key="1">
    <source>
        <dbReference type="EMBL" id="RKF81425.1"/>
    </source>
</evidence>
<evidence type="ECO:0000313" key="2">
    <source>
        <dbReference type="Proteomes" id="UP000285326"/>
    </source>
</evidence>
<dbReference type="EMBL" id="MCBS01018304">
    <property type="protein sequence ID" value="RKF81425.1"/>
    <property type="molecule type" value="Genomic_DNA"/>
</dbReference>